<evidence type="ECO:0000313" key="2">
    <source>
        <dbReference type="Proteomes" id="UP001595960"/>
    </source>
</evidence>
<reference evidence="2" key="1">
    <citation type="journal article" date="2019" name="Int. J. Syst. Evol. Microbiol.">
        <title>The Global Catalogue of Microorganisms (GCM) 10K type strain sequencing project: providing services to taxonomists for standard genome sequencing and annotation.</title>
        <authorList>
            <consortium name="The Broad Institute Genomics Platform"/>
            <consortium name="The Broad Institute Genome Sequencing Center for Infectious Disease"/>
            <person name="Wu L."/>
            <person name="Ma J."/>
        </authorList>
    </citation>
    <scope>NUCLEOTIDE SEQUENCE [LARGE SCALE GENOMIC DNA]</scope>
    <source>
        <strain evidence="2">CGMCC 1.12192</strain>
    </source>
</reference>
<dbReference type="RefSeq" id="WP_204391249.1">
    <property type="nucleotide sequence ID" value="NZ_JAFBBW010000001.1"/>
</dbReference>
<accession>A0ABV9R2B5</accession>
<proteinExistence type="predicted"/>
<dbReference type="EMBL" id="JBHSJC010000001">
    <property type="protein sequence ID" value="MFC4828256.1"/>
    <property type="molecule type" value="Genomic_DNA"/>
</dbReference>
<sequence>MANSQAVGLANQAEKHARAAKSIAGGDQVSKELAQAIEYLAQAVASIASKQSNP</sequence>
<evidence type="ECO:0000313" key="1">
    <source>
        <dbReference type="EMBL" id="MFC4828256.1"/>
    </source>
</evidence>
<comment type="caution">
    <text evidence="1">The sequence shown here is derived from an EMBL/GenBank/DDBJ whole genome shotgun (WGS) entry which is preliminary data.</text>
</comment>
<organism evidence="1 2">
    <name type="scientific">Agromyces aurantiacus</name>
    <dbReference type="NCBI Taxonomy" id="165814"/>
    <lineage>
        <taxon>Bacteria</taxon>
        <taxon>Bacillati</taxon>
        <taxon>Actinomycetota</taxon>
        <taxon>Actinomycetes</taxon>
        <taxon>Micrococcales</taxon>
        <taxon>Microbacteriaceae</taxon>
        <taxon>Agromyces</taxon>
    </lineage>
</organism>
<gene>
    <name evidence="1" type="ORF">ACFPER_05615</name>
</gene>
<name>A0ABV9R2B5_9MICO</name>
<protein>
    <submittedName>
        <fullName evidence="1">Uncharacterized protein</fullName>
    </submittedName>
</protein>
<keyword evidence="2" id="KW-1185">Reference proteome</keyword>
<dbReference type="Proteomes" id="UP001595960">
    <property type="component" value="Unassembled WGS sequence"/>
</dbReference>